<accession>A0ACA9Q067</accession>
<proteinExistence type="predicted"/>
<keyword evidence="2" id="KW-1185">Reference proteome</keyword>
<feature type="non-terminal residue" evidence="1">
    <location>
        <position position="82"/>
    </location>
</feature>
<evidence type="ECO:0000313" key="2">
    <source>
        <dbReference type="Proteomes" id="UP000789525"/>
    </source>
</evidence>
<protein>
    <submittedName>
        <fullName evidence="1">6610_t:CDS:1</fullName>
    </submittedName>
</protein>
<organism evidence="1 2">
    <name type="scientific">Acaulospora colombiana</name>
    <dbReference type="NCBI Taxonomy" id="27376"/>
    <lineage>
        <taxon>Eukaryota</taxon>
        <taxon>Fungi</taxon>
        <taxon>Fungi incertae sedis</taxon>
        <taxon>Mucoromycota</taxon>
        <taxon>Glomeromycotina</taxon>
        <taxon>Glomeromycetes</taxon>
        <taxon>Diversisporales</taxon>
        <taxon>Acaulosporaceae</taxon>
        <taxon>Acaulospora</taxon>
    </lineage>
</organism>
<dbReference type="Proteomes" id="UP000789525">
    <property type="component" value="Unassembled WGS sequence"/>
</dbReference>
<evidence type="ECO:0000313" key="1">
    <source>
        <dbReference type="EMBL" id="CAG8729812.1"/>
    </source>
</evidence>
<name>A0ACA9Q067_9GLOM</name>
<sequence length="82" mass="8830">MGGVCRRRKGGKGMGSGSENVNARALDGHKHLPSLASAHLPPNPALHERLGTNASNHDGEEHKPTCEAVWTRARGKTDWRPT</sequence>
<gene>
    <name evidence="1" type="ORF">ACOLOM_LOCUS11565</name>
</gene>
<reference evidence="1" key="1">
    <citation type="submission" date="2021-06" db="EMBL/GenBank/DDBJ databases">
        <authorList>
            <person name="Kallberg Y."/>
            <person name="Tangrot J."/>
            <person name="Rosling A."/>
        </authorList>
    </citation>
    <scope>NUCLEOTIDE SEQUENCE</scope>
    <source>
        <strain evidence="1">CL356</strain>
    </source>
</reference>
<dbReference type="EMBL" id="CAJVPT010042315">
    <property type="protein sequence ID" value="CAG8729812.1"/>
    <property type="molecule type" value="Genomic_DNA"/>
</dbReference>
<comment type="caution">
    <text evidence="1">The sequence shown here is derived from an EMBL/GenBank/DDBJ whole genome shotgun (WGS) entry which is preliminary data.</text>
</comment>